<comment type="function">
    <text evidence="1 8">Mediates the side-chain deamidation of N-terminal glutamine residues to glutamate, an important step in N-end rule pathway of protein degradation. Conversion of the resulting N-terminal glutamine to glutamate renders the protein susceptible to arginylation, polyubiquitination and degradation as specified by the N-end rule. Does not act on substrates with internal or C-terminal glutamine and does not act on non-glutamine residues in any position.</text>
</comment>
<protein>
    <recommendedName>
        <fullName evidence="5 8">Protein N-terminal glutamine amidohydrolase</fullName>
        <ecNumber evidence="4 8">3.5.1.122</ecNumber>
    </recommendedName>
    <alternativeName>
        <fullName evidence="8">Protein NH2-terminal glutamine deamidase</fullName>
    </alternativeName>
</protein>
<dbReference type="InterPro" id="IPR037132">
    <property type="entry name" value="N_Gln_amidohydro_ab_roll_sf"/>
</dbReference>
<dbReference type="EMBL" id="GDKW01002272">
    <property type="protein sequence ID" value="JAI54323.1"/>
    <property type="molecule type" value="mRNA"/>
</dbReference>
<dbReference type="GO" id="GO:0008418">
    <property type="term" value="F:protein-N-terminal asparagine amidohydrolase activity"/>
    <property type="evidence" value="ECO:0007669"/>
    <property type="project" value="UniProtKB-UniRule"/>
</dbReference>
<comment type="catalytic activity">
    <reaction evidence="7 8">
        <text>N-terminal L-glutaminyl-[protein] + H2O = N-terminal L-glutamyl-[protein] + NH4(+)</text>
        <dbReference type="Rhea" id="RHEA:50680"/>
        <dbReference type="Rhea" id="RHEA-COMP:12668"/>
        <dbReference type="Rhea" id="RHEA-COMP:12777"/>
        <dbReference type="ChEBI" id="CHEBI:15377"/>
        <dbReference type="ChEBI" id="CHEBI:28938"/>
        <dbReference type="ChEBI" id="CHEBI:64721"/>
        <dbReference type="ChEBI" id="CHEBI:64722"/>
        <dbReference type="EC" id="3.5.1.122"/>
    </reaction>
</comment>
<proteinExistence type="evidence at transcript level"/>
<feature type="domain" description="Protein N-terminal glutamine amidohydrolase alpha beta roll" evidence="9">
    <location>
        <begin position="16"/>
        <end position="192"/>
    </location>
</feature>
<dbReference type="PANTHER" id="PTHR13035">
    <property type="entry name" value="PROTEIN N-TERMINAL GLUTAMINE AMIDOHYDROLASE"/>
    <property type="match status" value="1"/>
</dbReference>
<evidence type="ECO:0000259" key="9">
    <source>
        <dbReference type="Pfam" id="PF09764"/>
    </source>
</evidence>
<evidence type="ECO:0000256" key="4">
    <source>
        <dbReference type="ARBA" id="ARBA00012718"/>
    </source>
</evidence>
<organism evidence="10">
    <name type="scientific">Rhodnius neglectus</name>
    <dbReference type="NCBI Taxonomy" id="72488"/>
    <lineage>
        <taxon>Eukaryota</taxon>
        <taxon>Metazoa</taxon>
        <taxon>Ecdysozoa</taxon>
        <taxon>Arthropoda</taxon>
        <taxon>Hexapoda</taxon>
        <taxon>Insecta</taxon>
        <taxon>Pterygota</taxon>
        <taxon>Neoptera</taxon>
        <taxon>Paraneoptera</taxon>
        <taxon>Hemiptera</taxon>
        <taxon>Heteroptera</taxon>
        <taxon>Panheteroptera</taxon>
        <taxon>Cimicomorpha</taxon>
        <taxon>Reduviidae</taxon>
        <taxon>Triatominae</taxon>
        <taxon>Rhodnius</taxon>
    </lineage>
</organism>
<dbReference type="GO" id="GO:0005829">
    <property type="term" value="C:cytosol"/>
    <property type="evidence" value="ECO:0007669"/>
    <property type="project" value="TreeGrafter"/>
</dbReference>
<evidence type="ECO:0000256" key="6">
    <source>
        <dbReference type="ARBA" id="ARBA00022801"/>
    </source>
</evidence>
<keyword evidence="6 8" id="KW-0378">Hydrolase</keyword>
<comment type="similarity">
    <text evidence="2 8">Belongs to the NTAQ1 family.</text>
</comment>
<accession>A0A0P4VU05</accession>
<name>A0A0P4VU05_9HEMI</name>
<dbReference type="Pfam" id="PF09764">
    <property type="entry name" value="Nt_Gln_amidase"/>
    <property type="match status" value="1"/>
</dbReference>
<evidence type="ECO:0000256" key="5">
    <source>
        <dbReference type="ARBA" id="ARBA00021247"/>
    </source>
</evidence>
<reference evidence="10" key="1">
    <citation type="journal article" date="2016" name="PLoS Negl. Trop. Dis.">
        <title>A Deep Insight into the Sialome of Rhodnius neglectus, a Vector of Chagas Disease.</title>
        <authorList>
            <person name="Santiago P.B."/>
            <person name="Assumpcao T.C."/>
            <person name="Araujo C.N."/>
            <person name="Bastos I.M."/>
            <person name="Neves D."/>
            <person name="Silva I.G."/>
            <person name="Charneau S."/>
            <person name="Queiroz R.M."/>
            <person name="Raiol T."/>
            <person name="Oliveira J.V."/>
            <person name="Sousa M.V."/>
            <person name="Calvo E."/>
            <person name="Ribeiro J.M."/>
            <person name="Santana J.M."/>
        </authorList>
    </citation>
    <scope>NUCLEOTIDE SEQUENCE</scope>
    <source>
        <tissue evidence="10">Salivary glands</tissue>
    </source>
</reference>
<evidence type="ECO:0000256" key="3">
    <source>
        <dbReference type="ARBA" id="ARBA00011245"/>
    </source>
</evidence>
<dbReference type="Gene3D" id="3.10.620.10">
    <property type="entry name" value="Protein N-terminal glutamine amidohydrolase, alpha beta roll"/>
    <property type="match status" value="1"/>
</dbReference>
<dbReference type="InterPro" id="IPR023128">
    <property type="entry name" value="Prot_N_Gln_amidohydro_ab_roll"/>
</dbReference>
<evidence type="ECO:0000256" key="2">
    <source>
        <dbReference type="ARBA" id="ARBA00008985"/>
    </source>
</evidence>
<dbReference type="GO" id="GO:0005634">
    <property type="term" value="C:nucleus"/>
    <property type="evidence" value="ECO:0007669"/>
    <property type="project" value="TreeGrafter"/>
</dbReference>
<dbReference type="EC" id="3.5.1.122" evidence="4 8"/>
<dbReference type="AlphaFoldDB" id="A0A0P4VU05"/>
<evidence type="ECO:0000256" key="8">
    <source>
        <dbReference type="RuleBase" id="RU367082"/>
    </source>
</evidence>
<dbReference type="GO" id="GO:0070773">
    <property type="term" value="F:protein-N-terminal glutamine amidohydrolase activity"/>
    <property type="evidence" value="ECO:0007669"/>
    <property type="project" value="UniProtKB-UniRule"/>
</dbReference>
<evidence type="ECO:0000313" key="10">
    <source>
        <dbReference type="EMBL" id="JAI54323.1"/>
    </source>
</evidence>
<evidence type="ECO:0000256" key="7">
    <source>
        <dbReference type="ARBA" id="ARBA00048768"/>
    </source>
</evidence>
<comment type="subunit">
    <text evidence="3 8">Monomer.</text>
</comment>
<evidence type="ECO:0000256" key="1">
    <source>
        <dbReference type="ARBA" id="ARBA00003923"/>
    </source>
</evidence>
<dbReference type="PANTHER" id="PTHR13035:SF0">
    <property type="entry name" value="PROTEIN N-TERMINAL GLUTAMINE AMIDOHYDROLASE"/>
    <property type="match status" value="1"/>
</dbReference>
<dbReference type="InterPro" id="IPR039733">
    <property type="entry name" value="NTAQ1"/>
</dbReference>
<sequence>MYKTNTLKIKREHCTYTPCYCEENVWKLCEKIKDSDSDLLENCYVIFVSNDAKQVPIWFQRSGHISRDNLCIWDYHVFLILKDPKETKVYDFDTVLEFPVTFNNYVKQAIKPEYNEHYERLFRVISADIFLSTFASDRSHMRKPDGSYTSDPPFYAPISSKDSTNNIQEFISMNSKIGYGEVMNLKKFCQYFLPNQLD</sequence>